<dbReference type="PANTHER" id="PTHR30349:SF81">
    <property type="entry name" value="TYROSINE RECOMBINASE XERC"/>
    <property type="match status" value="1"/>
</dbReference>
<dbReference type="InterPro" id="IPR010998">
    <property type="entry name" value="Integrase_recombinase_N"/>
</dbReference>
<evidence type="ECO:0000313" key="8">
    <source>
        <dbReference type="EMBL" id="MFC5744757.1"/>
    </source>
</evidence>
<dbReference type="InterPro" id="IPR002104">
    <property type="entry name" value="Integrase_catalytic"/>
</dbReference>
<feature type="domain" description="Core-binding (CB)" evidence="7">
    <location>
        <begin position="28"/>
        <end position="123"/>
    </location>
</feature>
<gene>
    <name evidence="8" type="ORF">ACFPZN_03930</name>
</gene>
<accession>A0ABW0ZQ46</accession>
<evidence type="ECO:0000259" key="6">
    <source>
        <dbReference type="PROSITE" id="PS51898"/>
    </source>
</evidence>
<keyword evidence="2 4" id="KW-0238">DNA-binding</keyword>
<protein>
    <submittedName>
        <fullName evidence="8">Tyrosine-type recombinase/integrase</fullName>
    </submittedName>
</protein>
<dbReference type="SUPFAM" id="SSF56349">
    <property type="entry name" value="DNA breaking-rejoining enzymes"/>
    <property type="match status" value="1"/>
</dbReference>
<dbReference type="Pfam" id="PF13495">
    <property type="entry name" value="Phage_int_SAM_4"/>
    <property type="match status" value="1"/>
</dbReference>
<keyword evidence="9" id="KW-1185">Reference proteome</keyword>
<dbReference type="InterPro" id="IPR050090">
    <property type="entry name" value="Tyrosine_recombinase_XerCD"/>
</dbReference>
<reference evidence="9" key="1">
    <citation type="journal article" date="2019" name="Int. J. Syst. Evol. Microbiol.">
        <title>The Global Catalogue of Microorganisms (GCM) 10K type strain sequencing project: providing services to taxonomists for standard genome sequencing and annotation.</title>
        <authorList>
            <consortium name="The Broad Institute Genomics Platform"/>
            <consortium name="The Broad Institute Genome Sequencing Center for Infectious Disease"/>
            <person name="Wu L."/>
            <person name="Ma J."/>
        </authorList>
    </citation>
    <scope>NUCLEOTIDE SEQUENCE [LARGE SCALE GENOMIC DNA]</scope>
    <source>
        <strain evidence="9">KCTC 42087</strain>
    </source>
</reference>
<keyword evidence="1" id="KW-0229">DNA integration</keyword>
<evidence type="ECO:0000256" key="1">
    <source>
        <dbReference type="ARBA" id="ARBA00022908"/>
    </source>
</evidence>
<evidence type="ECO:0000256" key="5">
    <source>
        <dbReference type="SAM" id="MobiDB-lite"/>
    </source>
</evidence>
<comment type="caution">
    <text evidence="8">The sequence shown here is derived from an EMBL/GenBank/DDBJ whole genome shotgun (WGS) entry which is preliminary data.</text>
</comment>
<dbReference type="PANTHER" id="PTHR30349">
    <property type="entry name" value="PHAGE INTEGRASE-RELATED"/>
    <property type="match status" value="1"/>
</dbReference>
<name>A0ABW0ZQ46_9ACTN</name>
<dbReference type="InterPro" id="IPR044068">
    <property type="entry name" value="CB"/>
</dbReference>
<dbReference type="CDD" id="cd00397">
    <property type="entry name" value="DNA_BRE_C"/>
    <property type="match status" value="1"/>
</dbReference>
<dbReference type="InterPro" id="IPR004107">
    <property type="entry name" value="Integrase_SAM-like_N"/>
</dbReference>
<proteinExistence type="predicted"/>
<dbReference type="Pfam" id="PF00589">
    <property type="entry name" value="Phage_integrase"/>
    <property type="match status" value="1"/>
</dbReference>
<dbReference type="PROSITE" id="PS51898">
    <property type="entry name" value="TYR_RECOMBINASE"/>
    <property type="match status" value="1"/>
</dbReference>
<dbReference type="PROSITE" id="PS51900">
    <property type="entry name" value="CB"/>
    <property type="match status" value="1"/>
</dbReference>
<dbReference type="Gene3D" id="1.10.150.130">
    <property type="match status" value="1"/>
</dbReference>
<dbReference type="EMBL" id="JBHSON010000004">
    <property type="protein sequence ID" value="MFC5744757.1"/>
    <property type="molecule type" value="Genomic_DNA"/>
</dbReference>
<sequence>MTGAVVPFDPHRRRRTSRRPQPATPPGLTFGAAMNSWTLALQARGRSDRTIGEYVATIEIFTAWLDANDLPDDVEAATAEHIRRFLTHENGRAYNKDNVRKTTQPATAAKHFRNLRALFNWLVKEGERTTPSPVHSEDQPDAPKKHRAALTDEQMSALLATCKKRTFENLRDEAILRLLVDSGPRRSGIAGIRHTPDDDATNDLYLARYRIRIVLKGGDEHLIPIGKKTALAIDRYIRARARHPAAEEPWLWLGQRGRLTGSGIYQMVRERGAMIGVPGLHPHRFRRKSVTEYLNAGGNPIDAMYNFGWKSMAMVDEYTRETARERAAEAHARLSPGDRY</sequence>
<dbReference type="Proteomes" id="UP001596074">
    <property type="component" value="Unassembled WGS sequence"/>
</dbReference>
<dbReference type="InterPro" id="IPR013762">
    <property type="entry name" value="Integrase-like_cat_sf"/>
</dbReference>
<organism evidence="8 9">
    <name type="scientific">Actinomadura rugatobispora</name>
    <dbReference type="NCBI Taxonomy" id="1994"/>
    <lineage>
        <taxon>Bacteria</taxon>
        <taxon>Bacillati</taxon>
        <taxon>Actinomycetota</taxon>
        <taxon>Actinomycetes</taxon>
        <taxon>Streptosporangiales</taxon>
        <taxon>Thermomonosporaceae</taxon>
        <taxon>Actinomadura</taxon>
    </lineage>
</organism>
<dbReference type="RefSeq" id="WP_378280203.1">
    <property type="nucleotide sequence ID" value="NZ_JBHSON010000004.1"/>
</dbReference>
<evidence type="ECO:0000313" key="9">
    <source>
        <dbReference type="Proteomes" id="UP001596074"/>
    </source>
</evidence>
<feature type="region of interest" description="Disordered" evidence="5">
    <location>
        <begin position="1"/>
        <end position="26"/>
    </location>
</feature>
<dbReference type="Gene3D" id="1.10.443.10">
    <property type="entry name" value="Intergrase catalytic core"/>
    <property type="match status" value="1"/>
</dbReference>
<evidence type="ECO:0000256" key="3">
    <source>
        <dbReference type="ARBA" id="ARBA00023172"/>
    </source>
</evidence>
<feature type="domain" description="Tyr recombinase" evidence="6">
    <location>
        <begin position="145"/>
        <end position="332"/>
    </location>
</feature>
<evidence type="ECO:0000256" key="2">
    <source>
        <dbReference type="ARBA" id="ARBA00023125"/>
    </source>
</evidence>
<keyword evidence="3" id="KW-0233">DNA recombination</keyword>
<evidence type="ECO:0000256" key="4">
    <source>
        <dbReference type="PROSITE-ProRule" id="PRU01248"/>
    </source>
</evidence>
<dbReference type="InterPro" id="IPR011010">
    <property type="entry name" value="DNA_brk_join_enz"/>
</dbReference>
<evidence type="ECO:0000259" key="7">
    <source>
        <dbReference type="PROSITE" id="PS51900"/>
    </source>
</evidence>